<dbReference type="AlphaFoldDB" id="A0A1F6AG40"/>
<protein>
    <submittedName>
        <fullName evidence="1">Uncharacterized protein</fullName>
    </submittedName>
</protein>
<name>A0A1F6AG40_9BACT</name>
<evidence type="ECO:0000313" key="1">
    <source>
        <dbReference type="EMBL" id="OGG23635.1"/>
    </source>
</evidence>
<dbReference type="STRING" id="1798392.A3A79_00300"/>
<dbReference type="EMBL" id="MFJV01000001">
    <property type="protein sequence ID" value="OGG23635.1"/>
    <property type="molecule type" value="Genomic_DNA"/>
</dbReference>
<organism evidence="1 2">
    <name type="scientific">Candidatus Gottesmanbacteria bacterium RIFCSPLOWO2_01_FULL_43_11b</name>
    <dbReference type="NCBI Taxonomy" id="1798392"/>
    <lineage>
        <taxon>Bacteria</taxon>
        <taxon>Candidatus Gottesmaniibacteriota</taxon>
    </lineage>
</organism>
<accession>A0A1F6AG40</accession>
<comment type="caution">
    <text evidence="1">The sequence shown here is derived from an EMBL/GenBank/DDBJ whole genome shotgun (WGS) entry which is preliminary data.</text>
</comment>
<sequence length="85" mass="10047">MLTKNDLSQIQKIVQVETKKIVQVETKKIVSNELQRELKPVKKDIKKIKSDISIIVKTYDRDFVHLRRRVNRVESHLQLPPLPAY</sequence>
<dbReference type="Proteomes" id="UP000178759">
    <property type="component" value="Unassembled WGS sequence"/>
</dbReference>
<proteinExistence type="predicted"/>
<gene>
    <name evidence="1" type="ORF">A3A79_00300</name>
</gene>
<reference evidence="1 2" key="1">
    <citation type="journal article" date="2016" name="Nat. Commun.">
        <title>Thousands of microbial genomes shed light on interconnected biogeochemical processes in an aquifer system.</title>
        <authorList>
            <person name="Anantharaman K."/>
            <person name="Brown C.T."/>
            <person name="Hug L.A."/>
            <person name="Sharon I."/>
            <person name="Castelle C.J."/>
            <person name="Probst A.J."/>
            <person name="Thomas B.C."/>
            <person name="Singh A."/>
            <person name="Wilkins M.J."/>
            <person name="Karaoz U."/>
            <person name="Brodie E.L."/>
            <person name="Williams K.H."/>
            <person name="Hubbard S.S."/>
            <person name="Banfield J.F."/>
        </authorList>
    </citation>
    <scope>NUCLEOTIDE SEQUENCE [LARGE SCALE GENOMIC DNA]</scope>
</reference>
<evidence type="ECO:0000313" key="2">
    <source>
        <dbReference type="Proteomes" id="UP000178759"/>
    </source>
</evidence>